<dbReference type="AlphaFoldDB" id="A0A370BKT4"/>
<name>A0A370BKT4_ASPNG</name>
<dbReference type="VEuPathDB" id="FungiDB:M747DRAFT_121986"/>
<organism evidence="2 3">
    <name type="scientific">Aspergillus niger ATCC 13496</name>
    <dbReference type="NCBI Taxonomy" id="1353008"/>
    <lineage>
        <taxon>Eukaryota</taxon>
        <taxon>Fungi</taxon>
        <taxon>Dikarya</taxon>
        <taxon>Ascomycota</taxon>
        <taxon>Pezizomycotina</taxon>
        <taxon>Eurotiomycetes</taxon>
        <taxon>Eurotiomycetidae</taxon>
        <taxon>Eurotiales</taxon>
        <taxon>Aspergillaceae</taxon>
        <taxon>Aspergillus</taxon>
        <taxon>Aspergillus subgen. Circumdati</taxon>
    </lineage>
</organism>
<evidence type="ECO:0000313" key="3">
    <source>
        <dbReference type="Proteomes" id="UP000253845"/>
    </source>
</evidence>
<keyword evidence="1" id="KW-0472">Membrane</keyword>
<protein>
    <submittedName>
        <fullName evidence="2">Uncharacterized protein</fullName>
    </submittedName>
</protein>
<feature type="transmembrane region" description="Helical" evidence="1">
    <location>
        <begin position="72"/>
        <end position="94"/>
    </location>
</feature>
<evidence type="ECO:0000313" key="2">
    <source>
        <dbReference type="EMBL" id="RDH16194.1"/>
    </source>
</evidence>
<gene>
    <name evidence="2" type="ORF">M747DRAFT_121986</name>
</gene>
<reference evidence="2 3" key="1">
    <citation type="submission" date="2018-07" db="EMBL/GenBank/DDBJ databases">
        <title>Section-level genome sequencing of Aspergillus section Nigri to investigate inter- and intra-species variation.</title>
        <authorList>
            <consortium name="DOE Joint Genome Institute"/>
            <person name="Vesth T.C."/>
            <person name="Nybo J.L."/>
            <person name="Theobald S."/>
            <person name="Frisvad J.C."/>
            <person name="Larsen T.O."/>
            <person name="Nielsen K.F."/>
            <person name="Hoof J.B."/>
            <person name="Brandl J."/>
            <person name="Salamov A."/>
            <person name="Riley R."/>
            <person name="Gladden J.M."/>
            <person name="Phatale P."/>
            <person name="Nielsen M.T."/>
            <person name="Lyhne E.K."/>
            <person name="Kogle M.E."/>
            <person name="Strasser K."/>
            <person name="McDonnell E."/>
            <person name="Barry K."/>
            <person name="Clum A."/>
            <person name="Chen C."/>
            <person name="Nolan M."/>
            <person name="Sandor L."/>
            <person name="Kuo A."/>
            <person name="Lipzen A."/>
            <person name="Hainaut M."/>
            <person name="Drula E."/>
            <person name="Tsang A."/>
            <person name="Magnuson J.K."/>
            <person name="Henrissat B."/>
            <person name="Wiebenga A."/>
            <person name="Simmons B.A."/>
            <person name="Makela M.R."/>
            <person name="De vries R.P."/>
            <person name="Grigoriev I.V."/>
            <person name="Mortensen U.H."/>
            <person name="Baker S.E."/>
            <person name="Andersen M.R."/>
        </authorList>
    </citation>
    <scope>NUCLEOTIDE SEQUENCE [LARGE SCALE GENOMIC DNA]</scope>
    <source>
        <strain evidence="2 3">ATCC 13496</strain>
    </source>
</reference>
<evidence type="ECO:0000256" key="1">
    <source>
        <dbReference type="SAM" id="Phobius"/>
    </source>
</evidence>
<accession>A0A370BKT4</accession>
<proteinExistence type="predicted"/>
<dbReference type="Proteomes" id="UP000253845">
    <property type="component" value="Unassembled WGS sequence"/>
</dbReference>
<keyword evidence="1" id="KW-1133">Transmembrane helix</keyword>
<dbReference type="EMBL" id="KZ851941">
    <property type="protein sequence ID" value="RDH16194.1"/>
    <property type="molecule type" value="Genomic_DNA"/>
</dbReference>
<keyword evidence="1" id="KW-0812">Transmembrane</keyword>
<sequence length="106" mass="12400">MICAAPLLTSEIAVSMASPCLFPYLRGNTTQSSVTESEVRSSLHIRGRDWLSWRSMLMASDSGAMVQQRFRLIFFFFLPPPLLLLLLFFFFSFLSSYHYYHHKFYQ</sequence>